<comment type="pathway">
    <text evidence="5">tRNA modification; tRNA-queuosine biosynthesis.</text>
</comment>
<sequence length="408" mass="46924">MIQNMPDISIQAFDYELPDAHIAFFPSQQRDQSRLLVHSNEETSHHSFQHLPDLVPTDSLFIFNNTKVIPARIQIQKESGTTIEIFLLKPLTDNIATQQAMEQRSEITWECLVGNKKRWKLGETLHKTIQIDSEAIALKVTWHDREINQVQIHWSSEHTFASILNEIGKIPLPPYMERDTELSDQDRYQTVFSKELGAVAAPTASLHFTSEVLEQLSSKGIQQSFLTLHVGAGTFLPVKEDEIRNHPMHREQLIFERDFILQLTEHQGTFIPVGTTALRALESLYWSGIWLLEGHSIPEAGLIIPKEFAYHNRHEVNNTDALQAILSYMDAHLLSKWVAQTELLIMPTYRFRFCDALITNFHQPKSTLLVLVSALIGDAWKDIYEEAKQEGYRFLSYGDACLFFKKEK</sequence>
<dbReference type="Gene3D" id="2.40.10.240">
    <property type="entry name" value="QueA-like"/>
    <property type="match status" value="1"/>
</dbReference>
<evidence type="ECO:0000256" key="3">
    <source>
        <dbReference type="ARBA" id="ARBA00022691"/>
    </source>
</evidence>
<dbReference type="InterPro" id="IPR042119">
    <property type="entry name" value="QueA_dom2"/>
</dbReference>
<name>A0ABU3TRX3_9BACT</name>
<dbReference type="PANTHER" id="PTHR30307:SF0">
    <property type="entry name" value="S-ADENOSYLMETHIONINE:TRNA RIBOSYLTRANSFERASE-ISOMERASE"/>
    <property type="match status" value="1"/>
</dbReference>
<dbReference type="EC" id="2.4.99.17" evidence="5"/>
<protein>
    <recommendedName>
        <fullName evidence="5">S-adenosylmethionine:tRNA ribosyltransferase-isomerase</fullName>
        <ecNumber evidence="5">2.4.99.17</ecNumber>
    </recommendedName>
    <alternativeName>
        <fullName evidence="5">Queuosine biosynthesis protein QueA</fullName>
    </alternativeName>
</protein>
<dbReference type="HAMAP" id="MF_00113">
    <property type="entry name" value="QueA"/>
    <property type="match status" value="1"/>
</dbReference>
<comment type="caution">
    <text evidence="6">The sequence shown here is derived from an EMBL/GenBank/DDBJ whole genome shotgun (WGS) entry which is preliminary data.</text>
</comment>
<reference evidence="6 7" key="1">
    <citation type="submission" date="2023-09" db="EMBL/GenBank/DDBJ databases">
        <title>Aquirufa genomes.</title>
        <authorList>
            <person name="Pitt A."/>
        </authorList>
    </citation>
    <scope>NUCLEOTIDE SEQUENCE [LARGE SCALE GENOMIC DNA]</scope>
    <source>
        <strain evidence="6 7">LEOWEIH-7C</strain>
    </source>
</reference>
<keyword evidence="4 5" id="KW-0671">Queuosine biosynthesis</keyword>
<evidence type="ECO:0000313" key="6">
    <source>
        <dbReference type="EMBL" id="MDU0808575.1"/>
    </source>
</evidence>
<keyword evidence="7" id="KW-1185">Reference proteome</keyword>
<comment type="catalytic activity">
    <reaction evidence="5">
        <text>7-aminomethyl-7-carbaguanosine(34) in tRNA + S-adenosyl-L-methionine = epoxyqueuosine(34) in tRNA + adenine + L-methionine + 2 H(+)</text>
        <dbReference type="Rhea" id="RHEA:32155"/>
        <dbReference type="Rhea" id="RHEA-COMP:10342"/>
        <dbReference type="Rhea" id="RHEA-COMP:18582"/>
        <dbReference type="ChEBI" id="CHEBI:15378"/>
        <dbReference type="ChEBI" id="CHEBI:16708"/>
        <dbReference type="ChEBI" id="CHEBI:57844"/>
        <dbReference type="ChEBI" id="CHEBI:59789"/>
        <dbReference type="ChEBI" id="CHEBI:82833"/>
        <dbReference type="ChEBI" id="CHEBI:194443"/>
        <dbReference type="EC" id="2.4.99.17"/>
    </reaction>
</comment>
<keyword evidence="3 5" id="KW-0949">S-adenosyl-L-methionine</keyword>
<dbReference type="InterPro" id="IPR003699">
    <property type="entry name" value="QueA"/>
</dbReference>
<evidence type="ECO:0000313" key="7">
    <source>
        <dbReference type="Proteomes" id="UP001249959"/>
    </source>
</evidence>
<organism evidence="6 7">
    <name type="scientific">Aquirufa regiilacus</name>
    <dbReference type="NCBI Taxonomy" id="3024868"/>
    <lineage>
        <taxon>Bacteria</taxon>
        <taxon>Pseudomonadati</taxon>
        <taxon>Bacteroidota</taxon>
        <taxon>Cytophagia</taxon>
        <taxon>Cytophagales</taxon>
        <taxon>Flectobacillaceae</taxon>
        <taxon>Aquirufa</taxon>
    </lineage>
</organism>
<dbReference type="Gene3D" id="3.40.1780.10">
    <property type="entry name" value="QueA-like"/>
    <property type="match status" value="1"/>
</dbReference>
<accession>A0ABU3TRX3</accession>
<dbReference type="PANTHER" id="PTHR30307">
    <property type="entry name" value="S-ADENOSYLMETHIONINE:TRNA RIBOSYLTRANSFERASE-ISOMERASE"/>
    <property type="match status" value="1"/>
</dbReference>
<dbReference type="RefSeq" id="WP_315577435.1">
    <property type="nucleotide sequence ID" value="NZ_JARDXH010000008.1"/>
</dbReference>
<comment type="function">
    <text evidence="5">Transfers and isomerizes the ribose moiety from AdoMet to the 7-aminomethyl group of 7-deazaguanine (preQ1-tRNA) to give epoxyqueuosine (oQ-tRNA).</text>
</comment>
<comment type="subcellular location">
    <subcellularLocation>
        <location evidence="5">Cytoplasm</location>
    </subcellularLocation>
</comment>
<evidence type="ECO:0000256" key="4">
    <source>
        <dbReference type="ARBA" id="ARBA00022785"/>
    </source>
</evidence>
<evidence type="ECO:0000256" key="5">
    <source>
        <dbReference type="HAMAP-Rule" id="MF_00113"/>
    </source>
</evidence>
<dbReference type="InterPro" id="IPR036100">
    <property type="entry name" value="QueA_sf"/>
</dbReference>
<gene>
    <name evidence="5" type="primary">queA</name>
    <name evidence="6" type="ORF">PQG45_05935</name>
</gene>
<dbReference type="SUPFAM" id="SSF111337">
    <property type="entry name" value="QueA-like"/>
    <property type="match status" value="1"/>
</dbReference>
<dbReference type="InterPro" id="IPR042118">
    <property type="entry name" value="QueA_dom1"/>
</dbReference>
<evidence type="ECO:0000256" key="2">
    <source>
        <dbReference type="ARBA" id="ARBA00022679"/>
    </source>
</evidence>
<comment type="similarity">
    <text evidence="5">Belongs to the QueA family.</text>
</comment>
<comment type="subunit">
    <text evidence="5">Monomer.</text>
</comment>
<dbReference type="Pfam" id="PF02547">
    <property type="entry name" value="Queuosine_synth"/>
    <property type="match status" value="1"/>
</dbReference>
<proteinExistence type="inferred from homology"/>
<evidence type="ECO:0000256" key="1">
    <source>
        <dbReference type="ARBA" id="ARBA00022490"/>
    </source>
</evidence>
<keyword evidence="1 5" id="KW-0963">Cytoplasm</keyword>
<keyword evidence="2 5" id="KW-0808">Transferase</keyword>
<dbReference type="EMBL" id="JAVNWW010000001">
    <property type="protein sequence ID" value="MDU0808575.1"/>
    <property type="molecule type" value="Genomic_DNA"/>
</dbReference>
<dbReference type="Proteomes" id="UP001249959">
    <property type="component" value="Unassembled WGS sequence"/>
</dbReference>